<protein>
    <submittedName>
        <fullName evidence="2">Uncharacterized protein</fullName>
    </submittedName>
</protein>
<reference evidence="2 3" key="1">
    <citation type="submission" date="2024-03" db="EMBL/GenBank/DDBJ databases">
        <title>Adaptation during the transition from Ophiocordyceps entomopathogen to insect associate is accompanied by gene loss and intensified selection.</title>
        <authorList>
            <person name="Ward C.M."/>
            <person name="Onetto C.A."/>
            <person name="Borneman A.R."/>
        </authorList>
    </citation>
    <scope>NUCLEOTIDE SEQUENCE [LARGE SCALE GENOMIC DNA]</scope>
    <source>
        <strain evidence="2">AWRI1</strain>
        <tissue evidence="2">Single Adult Female</tissue>
    </source>
</reference>
<feature type="compositionally biased region" description="Low complexity" evidence="1">
    <location>
        <begin position="22"/>
        <end position="32"/>
    </location>
</feature>
<sequence>MAPIPRCDLRLPYKSNARRTSPPTVAPAVAPADVELSAEASVTAAPKRPSLAHGAFRRPSFVDAPTKRPSLQDTSADRAPMHAQRSQTRDSAEILEGADGFSTSVTRDMAEVREHELHESGAGTEDAALEGEAPPDACAVLEQCRAEAEAEAAASAAAAVTDLEDVVEPQTTVAPAIETVAAAVETVATPGDVCAHFCEERPESPSSGYDLRAVVEADKFALRRKAVKQCQGKYAPVEAYPGLWGGQKANGARKKLELEMRQKRKLYEGLHERNRKRHEKERRRCKEKSRMMRCRDQDKILEAVDKIAVNKAFYLRFNYNKRLPFMPSAMDEHLQRFRKPPFKFFPKGSLPCRKQVDEFVKLRVMEVVKAGGAVTTLPPPLLKTKA</sequence>
<feature type="region of interest" description="Disordered" evidence="1">
    <location>
        <begin position="1"/>
        <end position="104"/>
    </location>
</feature>
<dbReference type="AlphaFoldDB" id="A0AAN9TK39"/>
<keyword evidence="3" id="KW-1185">Reference proteome</keyword>
<evidence type="ECO:0000313" key="3">
    <source>
        <dbReference type="Proteomes" id="UP001367676"/>
    </source>
</evidence>
<name>A0AAN9TK39_9HEMI</name>
<proteinExistence type="predicted"/>
<evidence type="ECO:0000313" key="2">
    <source>
        <dbReference type="EMBL" id="KAK7593087.1"/>
    </source>
</evidence>
<accession>A0AAN9TK39</accession>
<gene>
    <name evidence="2" type="ORF">V9T40_007839</name>
</gene>
<dbReference type="EMBL" id="JBBCAQ010000020">
    <property type="protein sequence ID" value="KAK7593087.1"/>
    <property type="molecule type" value="Genomic_DNA"/>
</dbReference>
<comment type="caution">
    <text evidence="2">The sequence shown here is derived from an EMBL/GenBank/DDBJ whole genome shotgun (WGS) entry which is preliminary data.</text>
</comment>
<evidence type="ECO:0000256" key="1">
    <source>
        <dbReference type="SAM" id="MobiDB-lite"/>
    </source>
</evidence>
<dbReference type="Proteomes" id="UP001367676">
    <property type="component" value="Unassembled WGS sequence"/>
</dbReference>
<organism evidence="2 3">
    <name type="scientific">Parthenolecanium corni</name>
    <dbReference type="NCBI Taxonomy" id="536013"/>
    <lineage>
        <taxon>Eukaryota</taxon>
        <taxon>Metazoa</taxon>
        <taxon>Ecdysozoa</taxon>
        <taxon>Arthropoda</taxon>
        <taxon>Hexapoda</taxon>
        <taxon>Insecta</taxon>
        <taxon>Pterygota</taxon>
        <taxon>Neoptera</taxon>
        <taxon>Paraneoptera</taxon>
        <taxon>Hemiptera</taxon>
        <taxon>Sternorrhyncha</taxon>
        <taxon>Coccoidea</taxon>
        <taxon>Coccidae</taxon>
        <taxon>Parthenolecanium</taxon>
    </lineage>
</organism>